<dbReference type="Gene3D" id="1.10.10.1100">
    <property type="entry name" value="BFD-like [2Fe-2S]-binding domain"/>
    <property type="match status" value="1"/>
</dbReference>
<keyword evidence="4" id="KW-1185">Reference proteome</keyword>
<dbReference type="EMBL" id="CP039965">
    <property type="protein sequence ID" value="QCO57649.1"/>
    <property type="molecule type" value="Genomic_DNA"/>
</dbReference>
<dbReference type="Pfam" id="PF04324">
    <property type="entry name" value="Fer2_BFD"/>
    <property type="match status" value="1"/>
</dbReference>
<organism evidence="3 4">
    <name type="scientific">Pseudorhodobacter turbinis</name>
    <dbReference type="NCBI Taxonomy" id="2500533"/>
    <lineage>
        <taxon>Bacteria</taxon>
        <taxon>Pseudomonadati</taxon>
        <taxon>Pseudomonadota</taxon>
        <taxon>Alphaproteobacteria</taxon>
        <taxon>Rhodobacterales</taxon>
        <taxon>Paracoccaceae</taxon>
        <taxon>Pseudorhodobacter</taxon>
    </lineage>
</organism>
<dbReference type="Proteomes" id="UP000298631">
    <property type="component" value="Plasmid unnamed1"/>
</dbReference>
<evidence type="ECO:0000313" key="3">
    <source>
        <dbReference type="EMBL" id="QCO57649.1"/>
    </source>
</evidence>
<evidence type="ECO:0000256" key="1">
    <source>
        <dbReference type="SAM" id="MobiDB-lite"/>
    </source>
</evidence>
<reference evidence="3 4" key="1">
    <citation type="submission" date="2019-05" db="EMBL/GenBank/DDBJ databases">
        <title>Pseudorhodobacter turbinis sp. nov., isolated from the gut of the Korean turban shell.</title>
        <authorList>
            <person name="Jeong Y.-S."/>
            <person name="Kang W.-R."/>
            <person name="Bae J.-W."/>
        </authorList>
    </citation>
    <scope>NUCLEOTIDE SEQUENCE [LARGE SCALE GENOMIC DNA]</scope>
    <source>
        <strain evidence="3 4">S12M18</strain>
        <plasmid evidence="3 4">unnamed1</plasmid>
    </source>
</reference>
<feature type="region of interest" description="Disordered" evidence="1">
    <location>
        <begin position="68"/>
        <end position="99"/>
    </location>
</feature>
<evidence type="ECO:0000259" key="2">
    <source>
        <dbReference type="Pfam" id="PF04324"/>
    </source>
</evidence>
<dbReference type="KEGG" id="pseb:EOK75_18320"/>
<evidence type="ECO:0000313" key="4">
    <source>
        <dbReference type="Proteomes" id="UP000298631"/>
    </source>
</evidence>
<feature type="compositionally biased region" description="Basic and acidic residues" evidence="1">
    <location>
        <begin position="81"/>
        <end position="99"/>
    </location>
</feature>
<dbReference type="InterPro" id="IPR007419">
    <property type="entry name" value="BFD-like_2Fe2S-bd_dom"/>
</dbReference>
<feature type="domain" description="BFD-like [2Fe-2S]-binding" evidence="2">
    <location>
        <begin position="2"/>
        <end position="50"/>
    </location>
</feature>
<geneLocation type="plasmid" evidence="3 4">
    <name>unnamed1</name>
</geneLocation>
<dbReference type="AlphaFoldDB" id="A0A4P8EKY6"/>
<accession>A0A4P8EKY6</accession>
<sequence>MIICHCTGITNHQITAAVDWMRSADPDTVITPGKIYRALGHRADCGGCMPLFLDTMRKSASFGVATTAGSSHEIPNLGTGKYHEGRSQSHRLSERSATV</sequence>
<gene>
    <name evidence="3" type="ORF">EOK75_18320</name>
</gene>
<dbReference type="InterPro" id="IPR041854">
    <property type="entry name" value="BFD-like_2Fe2S-bd_dom_sf"/>
</dbReference>
<name>A0A4P8EKY6_9RHOB</name>
<protein>
    <submittedName>
        <fullName evidence="3">(2Fe-2S)-binding protein</fullName>
    </submittedName>
</protein>
<proteinExistence type="predicted"/>
<dbReference type="OrthoDB" id="7428628at2"/>
<keyword evidence="3" id="KW-0614">Plasmid</keyword>